<keyword evidence="13" id="KW-1015">Disulfide bond</keyword>
<keyword evidence="7" id="KW-0547">Nucleotide-binding</keyword>
<evidence type="ECO:0000256" key="12">
    <source>
        <dbReference type="ARBA" id="ARBA00023137"/>
    </source>
</evidence>
<dbReference type="EMBL" id="DS113811">
    <property type="protein sequence ID" value="EAX95334.1"/>
    <property type="molecule type" value="Genomic_DNA"/>
</dbReference>
<keyword evidence="11" id="KW-0472">Membrane</keyword>
<keyword evidence="14" id="KW-0675">Receptor</keyword>
<keyword evidence="12" id="KW-0829">Tyrosine-protein kinase</keyword>
<sequence length="262" mass="26784">MSNNYGGRGAYTSGIVRFRTTKRLYLYIGGQGGKPSSCDTNAYALGGYNGGGNGGKDTRDDDPSGGGGGATDVRLVNGSDVASLASRIMVAAGGSGAVYGCYGAPGGNLTGFITTGYDSKQFAPSNTSQTSGNSLGIGANGSLHVNAPGSGAGGGFYGGFGATSKLFTKLGGYVSGYEGCNSVDINGVNTNSSKHWSGIVFIHAQIFDGNSEFRSPDYLREVGHSGNGAVRITPVEPDKCFNSIHSIFCPSMNLYSFIFSLN</sequence>
<dbReference type="VEuPathDB" id="TrichDB:TVAGG3_0200280"/>
<reference evidence="18" key="2">
    <citation type="journal article" date="2007" name="Science">
        <title>Draft genome sequence of the sexually transmitted pathogen Trichomonas vaginalis.</title>
        <authorList>
            <person name="Carlton J.M."/>
            <person name="Hirt R.P."/>
            <person name="Silva J.C."/>
            <person name="Delcher A.L."/>
            <person name="Schatz M."/>
            <person name="Zhao Q."/>
            <person name="Wortman J.R."/>
            <person name="Bidwell S.L."/>
            <person name="Alsmark U.C.M."/>
            <person name="Besteiro S."/>
            <person name="Sicheritz-Ponten T."/>
            <person name="Noel C.J."/>
            <person name="Dacks J.B."/>
            <person name="Foster P.G."/>
            <person name="Simillion C."/>
            <person name="Van de Peer Y."/>
            <person name="Miranda-Saavedra D."/>
            <person name="Barton G.J."/>
            <person name="Westrop G.D."/>
            <person name="Mueller S."/>
            <person name="Dessi D."/>
            <person name="Fiori P.L."/>
            <person name="Ren Q."/>
            <person name="Paulsen I."/>
            <person name="Zhang H."/>
            <person name="Bastida-Corcuera F.D."/>
            <person name="Simoes-Barbosa A."/>
            <person name="Brown M.T."/>
            <person name="Hayes R.D."/>
            <person name="Mukherjee M."/>
            <person name="Okumura C.Y."/>
            <person name="Schneider R."/>
            <person name="Smith A.J."/>
            <person name="Vanacova S."/>
            <person name="Villalvazo M."/>
            <person name="Haas B.J."/>
            <person name="Pertea M."/>
            <person name="Feldblyum T.V."/>
            <person name="Utterback T.R."/>
            <person name="Shu C.L."/>
            <person name="Osoegawa K."/>
            <person name="de Jong P.J."/>
            <person name="Hrdy I."/>
            <person name="Horvathova L."/>
            <person name="Zubacova Z."/>
            <person name="Dolezal P."/>
            <person name="Malik S.B."/>
            <person name="Logsdon J.M. Jr."/>
            <person name="Henze K."/>
            <person name="Gupta A."/>
            <person name="Wang C.C."/>
            <person name="Dunne R.L."/>
            <person name="Upcroft J.A."/>
            <person name="Upcroft P."/>
            <person name="White O."/>
            <person name="Salzberg S.L."/>
            <person name="Tang P."/>
            <person name="Chiu C.-H."/>
            <person name="Lee Y.-S."/>
            <person name="Embley T.M."/>
            <person name="Coombs G.H."/>
            <person name="Mottram J.C."/>
            <person name="Tachezy J."/>
            <person name="Fraser-Liggett C.M."/>
            <person name="Johnson P.J."/>
        </authorList>
    </citation>
    <scope>NUCLEOTIDE SEQUENCE [LARGE SCALE GENOMIC DNA]</scope>
    <source>
        <strain evidence="18">G3</strain>
    </source>
</reference>
<evidence type="ECO:0000256" key="15">
    <source>
        <dbReference type="ARBA" id="ARBA00023180"/>
    </source>
</evidence>
<gene>
    <name evidence="18" type="ORF">TVAG_406820</name>
</gene>
<evidence type="ECO:0000256" key="6">
    <source>
        <dbReference type="ARBA" id="ARBA00022729"/>
    </source>
</evidence>
<evidence type="ECO:0000256" key="8">
    <source>
        <dbReference type="ARBA" id="ARBA00022777"/>
    </source>
</evidence>
<evidence type="ECO:0000256" key="14">
    <source>
        <dbReference type="ARBA" id="ARBA00023170"/>
    </source>
</evidence>
<evidence type="ECO:0000256" key="1">
    <source>
        <dbReference type="ARBA" id="ARBA00004251"/>
    </source>
</evidence>
<dbReference type="GO" id="GO:0004714">
    <property type="term" value="F:transmembrane receptor protein tyrosine kinase activity"/>
    <property type="evidence" value="ECO:0007669"/>
    <property type="project" value="UniProtKB-EC"/>
</dbReference>
<keyword evidence="15" id="KW-0325">Glycoprotein</keyword>
<evidence type="ECO:0000256" key="7">
    <source>
        <dbReference type="ARBA" id="ARBA00022741"/>
    </source>
</evidence>
<dbReference type="AlphaFoldDB" id="A2FID2"/>
<evidence type="ECO:0000256" key="2">
    <source>
        <dbReference type="ARBA" id="ARBA00011902"/>
    </source>
</evidence>
<evidence type="ECO:0000256" key="10">
    <source>
        <dbReference type="ARBA" id="ARBA00022989"/>
    </source>
</evidence>
<dbReference type="RefSeq" id="XP_001308264.1">
    <property type="nucleotide sequence ID" value="XM_001308263.1"/>
</dbReference>
<organism evidence="18 19">
    <name type="scientific">Trichomonas vaginalis (strain ATCC PRA-98 / G3)</name>
    <dbReference type="NCBI Taxonomy" id="412133"/>
    <lineage>
        <taxon>Eukaryota</taxon>
        <taxon>Metamonada</taxon>
        <taxon>Parabasalia</taxon>
        <taxon>Trichomonadida</taxon>
        <taxon>Trichomonadidae</taxon>
        <taxon>Trichomonas</taxon>
    </lineage>
</organism>
<keyword evidence="9" id="KW-0067">ATP-binding</keyword>
<evidence type="ECO:0000256" key="11">
    <source>
        <dbReference type="ARBA" id="ARBA00023136"/>
    </source>
</evidence>
<feature type="domain" description="ALK/LTK-like glycine-rich" evidence="17">
    <location>
        <begin position="4"/>
        <end position="233"/>
    </location>
</feature>
<evidence type="ECO:0000313" key="19">
    <source>
        <dbReference type="Proteomes" id="UP000001542"/>
    </source>
</evidence>
<evidence type="ECO:0000256" key="9">
    <source>
        <dbReference type="ARBA" id="ARBA00022840"/>
    </source>
</evidence>
<keyword evidence="19" id="KW-1185">Reference proteome</keyword>
<accession>A2FID2</accession>
<dbReference type="KEGG" id="tva:4753083"/>
<dbReference type="VEuPathDB" id="TrichDB:TVAG_406820"/>
<evidence type="ECO:0000256" key="16">
    <source>
        <dbReference type="SAM" id="MobiDB-lite"/>
    </source>
</evidence>
<reference evidence="18" key="1">
    <citation type="submission" date="2006-10" db="EMBL/GenBank/DDBJ databases">
        <authorList>
            <person name="Amadeo P."/>
            <person name="Zhao Q."/>
            <person name="Wortman J."/>
            <person name="Fraser-Liggett C."/>
            <person name="Carlton J."/>
        </authorList>
    </citation>
    <scope>NUCLEOTIDE SEQUENCE</scope>
    <source>
        <strain evidence="18">G3</strain>
    </source>
</reference>
<keyword evidence="5" id="KW-0812">Transmembrane</keyword>
<evidence type="ECO:0000256" key="5">
    <source>
        <dbReference type="ARBA" id="ARBA00022692"/>
    </source>
</evidence>
<evidence type="ECO:0000256" key="13">
    <source>
        <dbReference type="ARBA" id="ARBA00023157"/>
    </source>
</evidence>
<dbReference type="GO" id="GO:0005524">
    <property type="term" value="F:ATP binding"/>
    <property type="evidence" value="ECO:0007669"/>
    <property type="project" value="UniProtKB-KW"/>
</dbReference>
<dbReference type="Proteomes" id="UP000001542">
    <property type="component" value="Unassembled WGS sequence"/>
</dbReference>
<evidence type="ECO:0000256" key="3">
    <source>
        <dbReference type="ARBA" id="ARBA00022475"/>
    </source>
</evidence>
<name>A2FID2_TRIV3</name>
<dbReference type="InterPro" id="IPR055163">
    <property type="entry name" value="ALK/LTK-like_GRD"/>
</dbReference>
<keyword evidence="10" id="KW-1133">Transmembrane helix</keyword>
<keyword evidence="4" id="KW-0808">Transferase</keyword>
<dbReference type="InParanoid" id="A2FID2"/>
<dbReference type="GO" id="GO:0005886">
    <property type="term" value="C:plasma membrane"/>
    <property type="evidence" value="ECO:0007669"/>
    <property type="project" value="UniProtKB-SubCell"/>
</dbReference>
<evidence type="ECO:0000259" key="17">
    <source>
        <dbReference type="Pfam" id="PF12810"/>
    </source>
</evidence>
<proteinExistence type="predicted"/>
<comment type="subcellular location">
    <subcellularLocation>
        <location evidence="1">Cell membrane</location>
        <topology evidence="1">Single-pass type I membrane protein</topology>
    </subcellularLocation>
</comment>
<evidence type="ECO:0000313" key="18">
    <source>
        <dbReference type="EMBL" id="EAX95334.1"/>
    </source>
</evidence>
<evidence type="ECO:0000256" key="4">
    <source>
        <dbReference type="ARBA" id="ARBA00022679"/>
    </source>
</evidence>
<keyword evidence="3" id="KW-1003">Cell membrane</keyword>
<dbReference type="Pfam" id="PF12810">
    <property type="entry name" value="ALK_LTK_GRD"/>
    <property type="match status" value="1"/>
</dbReference>
<protein>
    <recommendedName>
        <fullName evidence="2">receptor protein-tyrosine kinase</fullName>
        <ecNumber evidence="2">2.7.10.1</ecNumber>
    </recommendedName>
</protein>
<keyword evidence="8" id="KW-0418">Kinase</keyword>
<dbReference type="EC" id="2.7.10.1" evidence="2"/>
<keyword evidence="6" id="KW-0732">Signal</keyword>
<feature type="region of interest" description="Disordered" evidence="16">
    <location>
        <begin position="51"/>
        <end position="72"/>
    </location>
</feature>